<dbReference type="SUPFAM" id="SSF56925">
    <property type="entry name" value="OMPA-like"/>
    <property type="match status" value="1"/>
</dbReference>
<reference evidence="8" key="1">
    <citation type="submission" date="2020-10" db="EMBL/GenBank/DDBJ databases">
        <authorList>
            <person name="Abbas A."/>
            <person name="Razzaq R."/>
            <person name="Waqas M."/>
            <person name="Abbas N."/>
            <person name="Nielsen T.K."/>
            <person name="Hansen L.H."/>
            <person name="Hussain S."/>
            <person name="Shahid M."/>
        </authorList>
    </citation>
    <scope>NUCLEOTIDE SEQUENCE</scope>
    <source>
        <strain evidence="8">S14</strain>
    </source>
</reference>
<evidence type="ECO:0000256" key="6">
    <source>
        <dbReference type="SAM" id="SignalP"/>
    </source>
</evidence>
<dbReference type="RefSeq" id="WP_309392170.1">
    <property type="nucleotide sequence ID" value="NZ_JADBEO010000024.1"/>
</dbReference>
<dbReference type="EMBL" id="JADBEO010000024">
    <property type="protein sequence ID" value="MDR4307379.1"/>
    <property type="molecule type" value="Genomic_DNA"/>
</dbReference>
<comment type="similarity">
    <text evidence="5">Belongs to the Omp25/RopB family.</text>
</comment>
<evidence type="ECO:0000313" key="9">
    <source>
        <dbReference type="Proteomes" id="UP001181622"/>
    </source>
</evidence>
<keyword evidence="3" id="KW-0472">Membrane</keyword>
<evidence type="ECO:0000256" key="2">
    <source>
        <dbReference type="ARBA" id="ARBA00022729"/>
    </source>
</evidence>
<feature type="signal peptide" evidence="6">
    <location>
        <begin position="1"/>
        <end position="23"/>
    </location>
</feature>
<sequence>MLRIASLAAVSAAALAFAAPAVAADLPAYEPAPSAVVTPAGTWSGVYAGVQAGYAKGHAVNRGGNPNTDPKGATVGGYVGANHQFDGSPVVVGVETDLNYDTMKDKGNLPRGQVRNELNWSGAARGRVGYGTDRVLLYGAAGLAYGGHEAARRVGAAGGSDEKTAVGYTVGGGVEAMVAENLTARVDYRYNDYGSDKFKVGGGGMKSDLTENRITGGVAYKFSGW</sequence>
<dbReference type="PANTHER" id="PTHR34001:SF3">
    <property type="entry name" value="BLL7405 PROTEIN"/>
    <property type="match status" value="1"/>
</dbReference>
<dbReference type="Gene3D" id="2.40.160.20">
    <property type="match status" value="1"/>
</dbReference>
<comment type="subcellular location">
    <subcellularLocation>
        <location evidence="1">Cell outer membrane</location>
    </subcellularLocation>
</comment>
<gene>
    <name evidence="8" type="ORF">IHQ68_12200</name>
</gene>
<dbReference type="Pfam" id="PF13505">
    <property type="entry name" value="OMP_b-brl"/>
    <property type="match status" value="1"/>
</dbReference>
<evidence type="ECO:0000313" key="8">
    <source>
        <dbReference type="EMBL" id="MDR4307379.1"/>
    </source>
</evidence>
<organism evidence="8 9">
    <name type="scientific">Chelatococcus sambhunathii</name>
    <dbReference type="NCBI Taxonomy" id="363953"/>
    <lineage>
        <taxon>Bacteria</taxon>
        <taxon>Pseudomonadati</taxon>
        <taxon>Pseudomonadota</taxon>
        <taxon>Alphaproteobacteria</taxon>
        <taxon>Hyphomicrobiales</taxon>
        <taxon>Chelatococcaceae</taxon>
        <taxon>Chelatococcus</taxon>
    </lineage>
</organism>
<evidence type="ECO:0000256" key="5">
    <source>
        <dbReference type="ARBA" id="ARBA00038306"/>
    </source>
</evidence>
<proteinExistence type="inferred from homology"/>
<name>A0ABU1DGY9_9HYPH</name>
<keyword evidence="2 6" id="KW-0732">Signal</keyword>
<dbReference type="Proteomes" id="UP001181622">
    <property type="component" value="Unassembled WGS sequence"/>
</dbReference>
<keyword evidence="4" id="KW-0998">Cell outer membrane</keyword>
<dbReference type="InterPro" id="IPR051692">
    <property type="entry name" value="OMP-like"/>
</dbReference>
<dbReference type="PANTHER" id="PTHR34001">
    <property type="entry name" value="BLL7405 PROTEIN"/>
    <property type="match status" value="1"/>
</dbReference>
<comment type="caution">
    <text evidence="8">The sequence shown here is derived from an EMBL/GenBank/DDBJ whole genome shotgun (WGS) entry which is preliminary data.</text>
</comment>
<keyword evidence="9" id="KW-1185">Reference proteome</keyword>
<accession>A0ABU1DGY9</accession>
<dbReference type="InterPro" id="IPR011250">
    <property type="entry name" value="OMP/PagP_B-barrel"/>
</dbReference>
<evidence type="ECO:0000256" key="1">
    <source>
        <dbReference type="ARBA" id="ARBA00004442"/>
    </source>
</evidence>
<protein>
    <submittedName>
        <fullName evidence="8">Porin family protein</fullName>
    </submittedName>
</protein>
<evidence type="ECO:0000259" key="7">
    <source>
        <dbReference type="Pfam" id="PF13505"/>
    </source>
</evidence>
<feature type="chain" id="PRO_5045095473" evidence="6">
    <location>
        <begin position="24"/>
        <end position="225"/>
    </location>
</feature>
<evidence type="ECO:0000256" key="3">
    <source>
        <dbReference type="ARBA" id="ARBA00023136"/>
    </source>
</evidence>
<evidence type="ECO:0000256" key="4">
    <source>
        <dbReference type="ARBA" id="ARBA00023237"/>
    </source>
</evidence>
<feature type="domain" description="Outer membrane protein beta-barrel" evidence="7">
    <location>
        <begin position="10"/>
        <end position="222"/>
    </location>
</feature>
<dbReference type="InterPro" id="IPR027385">
    <property type="entry name" value="Beta-barrel_OMP"/>
</dbReference>